<keyword evidence="3" id="KW-0067">ATP-binding</keyword>
<dbReference type="InterPro" id="IPR050166">
    <property type="entry name" value="ABC_transporter_ATP-bind"/>
</dbReference>
<keyword evidence="2" id="KW-0547">Nucleotide-binding</keyword>
<dbReference type="SMART" id="SM00382">
    <property type="entry name" value="AAA"/>
    <property type="match status" value="1"/>
</dbReference>
<keyword evidence="1" id="KW-0813">Transport</keyword>
<dbReference type="GO" id="GO:0016887">
    <property type="term" value="F:ATP hydrolysis activity"/>
    <property type="evidence" value="ECO:0007669"/>
    <property type="project" value="InterPro"/>
</dbReference>
<name>A0A212J8A4_9BACT</name>
<dbReference type="InterPro" id="IPR003439">
    <property type="entry name" value="ABC_transporter-like_ATP-bd"/>
</dbReference>
<evidence type="ECO:0000256" key="1">
    <source>
        <dbReference type="ARBA" id="ARBA00022448"/>
    </source>
</evidence>
<gene>
    <name evidence="5" type="ORF">KM92DES2_10662</name>
</gene>
<feature type="domain" description="ABC transporter" evidence="4">
    <location>
        <begin position="17"/>
        <end position="244"/>
    </location>
</feature>
<dbReference type="GO" id="GO:0005524">
    <property type="term" value="F:ATP binding"/>
    <property type="evidence" value="ECO:0007669"/>
    <property type="project" value="UniProtKB-KW"/>
</dbReference>
<proteinExistence type="predicted"/>
<dbReference type="PANTHER" id="PTHR42788">
    <property type="entry name" value="TAURINE IMPORT ATP-BINDING PROTEIN-RELATED"/>
    <property type="match status" value="1"/>
</dbReference>
<dbReference type="CDD" id="cd03293">
    <property type="entry name" value="ABC_NrtD_SsuB_transporters"/>
    <property type="match status" value="1"/>
</dbReference>
<dbReference type="PANTHER" id="PTHR42788:SF13">
    <property type="entry name" value="ALIPHATIC SULFONATES IMPORT ATP-BINDING PROTEIN SSUB"/>
    <property type="match status" value="1"/>
</dbReference>
<evidence type="ECO:0000259" key="4">
    <source>
        <dbReference type="PROSITE" id="PS50893"/>
    </source>
</evidence>
<evidence type="ECO:0000256" key="3">
    <source>
        <dbReference type="ARBA" id="ARBA00022840"/>
    </source>
</evidence>
<accession>A0A212J8A4</accession>
<dbReference type="AlphaFoldDB" id="A0A212J8A4"/>
<dbReference type="Gene3D" id="3.40.50.300">
    <property type="entry name" value="P-loop containing nucleotide triphosphate hydrolases"/>
    <property type="match status" value="1"/>
</dbReference>
<dbReference type="SUPFAM" id="SSF52540">
    <property type="entry name" value="P-loop containing nucleoside triphosphate hydrolases"/>
    <property type="match status" value="1"/>
</dbReference>
<evidence type="ECO:0000313" key="5">
    <source>
        <dbReference type="EMBL" id="SBV95425.1"/>
    </source>
</evidence>
<dbReference type="InterPro" id="IPR003593">
    <property type="entry name" value="AAA+_ATPase"/>
</dbReference>
<protein>
    <recommendedName>
        <fullName evidence="4">ABC transporter domain-containing protein</fullName>
    </recommendedName>
</protein>
<dbReference type="InterPro" id="IPR027417">
    <property type="entry name" value="P-loop_NTPase"/>
</dbReference>
<dbReference type="PROSITE" id="PS50893">
    <property type="entry name" value="ABC_TRANSPORTER_2"/>
    <property type="match status" value="1"/>
</dbReference>
<dbReference type="Pfam" id="PF00005">
    <property type="entry name" value="ABC_tran"/>
    <property type="match status" value="1"/>
</dbReference>
<sequence length="257" mass="29857">MLFGDKAAYAANREVKVSVSNLTKQYDDLLVLNDINFDIYKGEMLCIVGPTGCGKTTFLNCLSRFIPITHGSINVYGESADPRKHNIAFVFQEVSAIPWLTVEDNIRFGLRIKRLPEDEIEKRVERMLDVVGLMKYRTYFPQQLSASMEQRVVIARNFAINPDLLLMDEPYGQLDVKLRYYLEDELMRIWKELGSTVAFITHNIEEAVYLAERILILSPKPSTIKEEVIVDLPRPRQFDDPKFVAIRDYVTERIKWW</sequence>
<dbReference type="EMBL" id="FLUP01000001">
    <property type="protein sequence ID" value="SBV95425.1"/>
    <property type="molecule type" value="Genomic_DNA"/>
</dbReference>
<reference evidence="5" key="1">
    <citation type="submission" date="2016-04" db="EMBL/GenBank/DDBJ databases">
        <authorList>
            <person name="Evans L.H."/>
            <person name="Alamgir A."/>
            <person name="Owens N."/>
            <person name="Weber N.D."/>
            <person name="Virtaneva K."/>
            <person name="Barbian K."/>
            <person name="Babar A."/>
            <person name="Rosenke K."/>
        </authorList>
    </citation>
    <scope>NUCLEOTIDE SEQUENCE</scope>
    <source>
        <strain evidence="5">92-2</strain>
    </source>
</reference>
<dbReference type="RefSeq" id="WP_227118760.1">
    <property type="nucleotide sequence ID" value="NZ_LT598928.1"/>
</dbReference>
<evidence type="ECO:0000256" key="2">
    <source>
        <dbReference type="ARBA" id="ARBA00022741"/>
    </source>
</evidence>
<organism evidence="5">
    <name type="scientific">uncultured Desulfovibrio sp</name>
    <dbReference type="NCBI Taxonomy" id="167968"/>
    <lineage>
        <taxon>Bacteria</taxon>
        <taxon>Pseudomonadati</taxon>
        <taxon>Thermodesulfobacteriota</taxon>
        <taxon>Desulfovibrionia</taxon>
        <taxon>Desulfovibrionales</taxon>
        <taxon>Desulfovibrionaceae</taxon>
        <taxon>Desulfovibrio</taxon>
        <taxon>environmental samples</taxon>
    </lineage>
</organism>